<dbReference type="Pfam" id="PF02653">
    <property type="entry name" value="BPD_transp_2"/>
    <property type="match status" value="1"/>
</dbReference>
<feature type="transmembrane region" description="Helical" evidence="9">
    <location>
        <begin position="37"/>
        <end position="54"/>
    </location>
</feature>
<proteinExistence type="inferred from homology"/>
<organism evidence="10 11">
    <name type="scientific">Variovorax guangxiensis</name>
    <dbReference type="NCBI Taxonomy" id="1775474"/>
    <lineage>
        <taxon>Bacteria</taxon>
        <taxon>Pseudomonadati</taxon>
        <taxon>Pseudomonadota</taxon>
        <taxon>Betaproteobacteria</taxon>
        <taxon>Burkholderiales</taxon>
        <taxon>Comamonadaceae</taxon>
        <taxon>Variovorax</taxon>
    </lineage>
</organism>
<feature type="transmembrane region" description="Helical" evidence="9">
    <location>
        <begin position="12"/>
        <end position="32"/>
    </location>
</feature>
<dbReference type="GO" id="GO:0022857">
    <property type="term" value="F:transmembrane transporter activity"/>
    <property type="evidence" value="ECO:0007669"/>
    <property type="project" value="InterPro"/>
</dbReference>
<evidence type="ECO:0000256" key="8">
    <source>
        <dbReference type="ARBA" id="ARBA00037998"/>
    </source>
</evidence>
<dbReference type="CDD" id="cd06582">
    <property type="entry name" value="TM_PBP1_LivH_like"/>
    <property type="match status" value="1"/>
</dbReference>
<keyword evidence="4 9" id="KW-0812">Transmembrane</keyword>
<dbReference type="PANTHER" id="PTHR11795:SF442">
    <property type="entry name" value="ABC TRANSPORTER ATP-BINDING PROTEIN"/>
    <property type="match status" value="1"/>
</dbReference>
<evidence type="ECO:0000313" key="11">
    <source>
        <dbReference type="Proteomes" id="UP000524450"/>
    </source>
</evidence>
<evidence type="ECO:0000313" key="10">
    <source>
        <dbReference type="EMBL" id="MBB4220300.1"/>
    </source>
</evidence>
<keyword evidence="5" id="KW-0029">Amino-acid transport</keyword>
<name>A0A840FM24_9BURK</name>
<evidence type="ECO:0000256" key="4">
    <source>
        <dbReference type="ARBA" id="ARBA00022692"/>
    </source>
</evidence>
<dbReference type="AlphaFoldDB" id="A0A840FM24"/>
<feature type="transmembrane region" description="Helical" evidence="9">
    <location>
        <begin position="180"/>
        <end position="210"/>
    </location>
</feature>
<sequence>MSVYLLQTINGIGIGMLYFLLAVGLSIVFGLLRFVNFAHGAFYLLGAYLCFQAMQWGLDFWLALVLVPLFVGALGWLSEKLLLRRVYAKAHEFHILVTVGLALAVQEMVIVFWGPLGNSVATPDLLQGVVMWGSFVYPKYRLFVIGFTAVLAVLLWWVLEGTRLGSAVRAGSESTEMVSLLGINVFRVFSLVFALGAATAALAGVLAAPIRGAEPFMGVEALAVAFVVVVIGGLGSFGGALVGGLLIGIVQSLMSTIWPPGASLMVYIAMAAVLLLRPHGLLGRKA</sequence>
<gene>
    <name evidence="10" type="ORF">GGD71_001047</name>
</gene>
<protein>
    <submittedName>
        <fullName evidence="10">Branched-chain amino acid transport system permease protein</fullName>
    </submittedName>
</protein>
<dbReference type="RefSeq" id="WP_184635763.1">
    <property type="nucleotide sequence ID" value="NZ_JACIFZ010000001.1"/>
</dbReference>
<feature type="transmembrane region" description="Helical" evidence="9">
    <location>
        <begin position="140"/>
        <end position="159"/>
    </location>
</feature>
<feature type="transmembrane region" description="Helical" evidence="9">
    <location>
        <begin position="95"/>
        <end position="116"/>
    </location>
</feature>
<evidence type="ECO:0000256" key="5">
    <source>
        <dbReference type="ARBA" id="ARBA00022970"/>
    </source>
</evidence>
<feature type="transmembrane region" description="Helical" evidence="9">
    <location>
        <begin position="60"/>
        <end position="83"/>
    </location>
</feature>
<feature type="transmembrane region" description="Helical" evidence="9">
    <location>
        <begin position="222"/>
        <end position="250"/>
    </location>
</feature>
<keyword evidence="3" id="KW-1003">Cell membrane</keyword>
<dbReference type="GO" id="GO:0006865">
    <property type="term" value="P:amino acid transport"/>
    <property type="evidence" value="ECO:0007669"/>
    <property type="project" value="UniProtKB-KW"/>
</dbReference>
<evidence type="ECO:0000256" key="1">
    <source>
        <dbReference type="ARBA" id="ARBA00004651"/>
    </source>
</evidence>
<reference evidence="10 11" key="1">
    <citation type="submission" date="2020-08" db="EMBL/GenBank/DDBJ databases">
        <title>Genomic Encyclopedia of Type Strains, Phase IV (KMG-V): Genome sequencing to study the core and pangenomes of soil and plant-associated prokaryotes.</title>
        <authorList>
            <person name="Whitman W."/>
        </authorList>
    </citation>
    <scope>NUCLEOTIDE SEQUENCE [LARGE SCALE GENOMIC DNA]</scope>
    <source>
        <strain evidence="10 11">34/80</strain>
    </source>
</reference>
<keyword evidence="7 9" id="KW-0472">Membrane</keyword>
<evidence type="ECO:0000256" key="7">
    <source>
        <dbReference type="ARBA" id="ARBA00023136"/>
    </source>
</evidence>
<dbReference type="InterPro" id="IPR001851">
    <property type="entry name" value="ABC_transp_permease"/>
</dbReference>
<evidence type="ECO:0000256" key="3">
    <source>
        <dbReference type="ARBA" id="ARBA00022475"/>
    </source>
</evidence>
<keyword evidence="2" id="KW-0813">Transport</keyword>
<dbReference type="Proteomes" id="UP000524450">
    <property type="component" value="Unassembled WGS sequence"/>
</dbReference>
<dbReference type="InterPro" id="IPR052157">
    <property type="entry name" value="BCAA_transport_permease"/>
</dbReference>
<comment type="caution">
    <text evidence="10">The sequence shown here is derived from an EMBL/GenBank/DDBJ whole genome shotgun (WGS) entry which is preliminary data.</text>
</comment>
<evidence type="ECO:0000256" key="9">
    <source>
        <dbReference type="SAM" id="Phobius"/>
    </source>
</evidence>
<comment type="similarity">
    <text evidence="8">Belongs to the binding-protein-dependent transport system permease family. LivHM subfamily.</text>
</comment>
<keyword evidence="6 9" id="KW-1133">Transmembrane helix</keyword>
<comment type="subcellular location">
    <subcellularLocation>
        <location evidence="1">Cell membrane</location>
        <topology evidence="1">Multi-pass membrane protein</topology>
    </subcellularLocation>
</comment>
<dbReference type="GO" id="GO:0005886">
    <property type="term" value="C:plasma membrane"/>
    <property type="evidence" value="ECO:0007669"/>
    <property type="project" value="UniProtKB-SubCell"/>
</dbReference>
<dbReference type="PANTHER" id="PTHR11795">
    <property type="entry name" value="BRANCHED-CHAIN AMINO ACID TRANSPORT SYSTEM PERMEASE PROTEIN LIVH"/>
    <property type="match status" value="1"/>
</dbReference>
<feature type="transmembrane region" description="Helical" evidence="9">
    <location>
        <begin position="257"/>
        <end position="276"/>
    </location>
</feature>
<dbReference type="EMBL" id="JACIFZ010000001">
    <property type="protein sequence ID" value="MBB4220300.1"/>
    <property type="molecule type" value="Genomic_DNA"/>
</dbReference>
<evidence type="ECO:0000256" key="6">
    <source>
        <dbReference type="ARBA" id="ARBA00022989"/>
    </source>
</evidence>
<evidence type="ECO:0000256" key="2">
    <source>
        <dbReference type="ARBA" id="ARBA00022448"/>
    </source>
</evidence>
<accession>A0A840FM24</accession>